<evidence type="ECO:0000313" key="1">
    <source>
        <dbReference type="EMBL" id="QKD04583.1"/>
    </source>
</evidence>
<name>A0A6M7WUQ7_RHILI</name>
<accession>A0A6M7WUQ7</accession>
<dbReference type="AlphaFoldDB" id="A0A6M7WUQ7"/>
<dbReference type="RefSeq" id="WP_027034513.1">
    <property type="nucleotide sequence ID" value="NZ_CP033367.1"/>
</dbReference>
<organism evidence="1 2">
    <name type="scientific">Mesorhizobium loti R88b</name>
    <dbReference type="NCBI Taxonomy" id="935548"/>
    <lineage>
        <taxon>Bacteria</taxon>
        <taxon>Pseudomonadati</taxon>
        <taxon>Pseudomonadota</taxon>
        <taxon>Alphaproteobacteria</taxon>
        <taxon>Hyphomicrobiales</taxon>
        <taxon>Phyllobacteriaceae</taxon>
        <taxon>Mesorhizobium</taxon>
    </lineage>
</organism>
<gene>
    <name evidence="1" type="ORF">EB235_26415</name>
</gene>
<protein>
    <submittedName>
        <fullName evidence="1">Uncharacterized protein</fullName>
    </submittedName>
</protein>
<dbReference type="Proteomes" id="UP000503017">
    <property type="component" value="Chromosome"/>
</dbReference>
<dbReference type="EMBL" id="CP033367">
    <property type="protein sequence ID" value="QKD04583.1"/>
    <property type="molecule type" value="Genomic_DNA"/>
</dbReference>
<proteinExistence type="predicted"/>
<reference evidence="1 2" key="1">
    <citation type="submission" date="2018-10" db="EMBL/GenBank/DDBJ databases">
        <authorList>
            <person name="Perry B.J."/>
            <person name="Sullivan J.T."/>
            <person name="Murphy R.J.T."/>
            <person name="Ramsay J.P."/>
            <person name="Ronson C.W."/>
        </authorList>
    </citation>
    <scope>NUCLEOTIDE SEQUENCE [LARGE SCALE GENOMIC DNA]</scope>
    <source>
        <strain evidence="1 2">R88b</strain>
    </source>
</reference>
<evidence type="ECO:0000313" key="2">
    <source>
        <dbReference type="Proteomes" id="UP000503017"/>
    </source>
</evidence>
<sequence length="137" mass="14776">MTVNFAMGAFRPGKYNLIIVAAVAMISGCQGLDATRTDVVFIKPVVHPMRSKPLAQPVYAMSTVHSLRIEPEILMTSAVRTTESAYAFASPQLIKVRTLPMKVAFNPGDDGAFPGASPYICSPSGFGQRASCHPRYL</sequence>